<dbReference type="EMBL" id="QBKN01000001">
    <property type="protein sequence ID" value="PTX52990.1"/>
    <property type="molecule type" value="Genomic_DNA"/>
</dbReference>
<dbReference type="OrthoDB" id="7841833at2"/>
<accession>A0A2T6BA84</accession>
<feature type="transmembrane region" description="Helical" evidence="1">
    <location>
        <begin position="111"/>
        <end position="128"/>
    </location>
</feature>
<keyword evidence="1" id="KW-0812">Transmembrane</keyword>
<proteinExistence type="predicted"/>
<name>A0A2T6BA84_9RHOB</name>
<evidence type="ECO:0000313" key="3">
    <source>
        <dbReference type="Proteomes" id="UP000244069"/>
    </source>
</evidence>
<keyword evidence="1" id="KW-0472">Membrane</keyword>
<comment type="caution">
    <text evidence="2">The sequence shown here is derived from an EMBL/GenBank/DDBJ whole genome shotgun (WGS) entry which is preliminary data.</text>
</comment>
<keyword evidence="1" id="KW-1133">Transmembrane helix</keyword>
<feature type="transmembrane region" description="Helical" evidence="1">
    <location>
        <begin position="140"/>
        <end position="161"/>
    </location>
</feature>
<dbReference type="Proteomes" id="UP000244069">
    <property type="component" value="Unassembled WGS sequence"/>
</dbReference>
<feature type="transmembrane region" description="Helical" evidence="1">
    <location>
        <begin position="88"/>
        <end position="105"/>
    </location>
</feature>
<evidence type="ECO:0000313" key="2">
    <source>
        <dbReference type="EMBL" id="PTX52990.1"/>
    </source>
</evidence>
<protein>
    <submittedName>
        <fullName evidence="2">Uncharacterized protein</fullName>
    </submittedName>
</protein>
<feature type="transmembrane region" description="Helical" evidence="1">
    <location>
        <begin position="225"/>
        <end position="254"/>
    </location>
</feature>
<organism evidence="2 3">
    <name type="scientific">Allosediminivita pacifica</name>
    <dbReference type="NCBI Taxonomy" id="1267769"/>
    <lineage>
        <taxon>Bacteria</taxon>
        <taxon>Pseudomonadati</taxon>
        <taxon>Pseudomonadota</taxon>
        <taxon>Alphaproteobacteria</taxon>
        <taxon>Rhodobacterales</taxon>
        <taxon>Paracoccaceae</taxon>
        <taxon>Allosediminivita</taxon>
    </lineage>
</organism>
<sequence>MRRAAIIAVLLLSVLAALFFQRNPVTGGAQRYATTVAASAGGVYLTLRSLNAFLSTAQEIEVGGTFLVSGTAHPSKALEPVDDTVERVAGLVFFVMVATGVLSVAMGPASALGYAMLTLAAALWLVTARGGQGARVARRLGWYGAFLGLAVPLSFLLAALLSELMTASVMAQNAAILTEITAQADPALVPEAPDNGWLPDIGGMWDDLDRYRSLAGGIYARADELIASLISILAVFLFRLLILPALLMGGLLVVARNLARPAS</sequence>
<reference evidence="2 3" key="1">
    <citation type="submission" date="2018-04" db="EMBL/GenBank/DDBJ databases">
        <title>Genomic Encyclopedia of Archaeal and Bacterial Type Strains, Phase II (KMG-II): from individual species to whole genera.</title>
        <authorList>
            <person name="Goeker M."/>
        </authorList>
    </citation>
    <scope>NUCLEOTIDE SEQUENCE [LARGE SCALE GENOMIC DNA]</scope>
    <source>
        <strain evidence="2 3">DSM 29329</strain>
    </source>
</reference>
<dbReference type="RefSeq" id="WP_107974356.1">
    <property type="nucleotide sequence ID" value="NZ_BMEZ01000001.1"/>
</dbReference>
<gene>
    <name evidence="2" type="ORF">C8N44_101281</name>
</gene>
<dbReference type="AlphaFoldDB" id="A0A2T6BA84"/>
<keyword evidence="3" id="KW-1185">Reference proteome</keyword>
<evidence type="ECO:0000256" key="1">
    <source>
        <dbReference type="SAM" id="Phobius"/>
    </source>
</evidence>